<sequence>MKYFIIALLASVATATEYNECDSGSLGSVENLEIPGCLILPCEMEQGSTQSMNLRFSPSSDSSSLTWKVIAIVAGIEIDWNGIASDACASLVEGTCPVASGDLVEATVSLAISPAYPAVLNTPEAEMGAYKYIQELHRKKQSDVMRYLLRLRCWQYRQLNKIHRAPRPTRPDKARRLGYRAKQGFVIYRIRMRRGGRKRQVPKGCTYGKPKHHGVNQLKPVRNLQAIAEERVGRRVSALRVLNSYWVAQDSTYKYFEVILIDTFHKAIRRDPKINWICKSVQKHRELRGKTSAGRKSRGLGHGRRFNQTIGGSRRACWKRRNTLQLRRKR</sequence>
<dbReference type="InterPro" id="IPR012678">
    <property type="entry name" value="Ribosomal_uL23/eL15/eS24_sf"/>
</dbReference>
<feature type="domain" description="MD-2-related lipid-recognition" evidence="10">
    <location>
        <begin position="18"/>
        <end position="151"/>
    </location>
</feature>
<evidence type="ECO:0000313" key="11">
    <source>
        <dbReference type="EMBL" id="CAD7275685.1"/>
    </source>
</evidence>
<dbReference type="OrthoDB" id="10255148at2759"/>
<dbReference type="EMBL" id="OA882497">
    <property type="protein sequence ID" value="CAD7275685.1"/>
    <property type="molecule type" value="Genomic_DNA"/>
</dbReference>
<comment type="subcellular location">
    <subcellularLocation>
        <location evidence="1">Secreted</location>
    </subcellularLocation>
</comment>
<dbReference type="Gene3D" id="3.40.1120.10">
    <property type="entry name" value="Ribosomal protein l15e"/>
    <property type="match status" value="1"/>
</dbReference>
<evidence type="ECO:0000259" key="10">
    <source>
        <dbReference type="SMART" id="SM00737"/>
    </source>
</evidence>
<dbReference type="InterPro" id="IPR003172">
    <property type="entry name" value="ML_dom"/>
</dbReference>
<feature type="compositionally biased region" description="Basic residues" evidence="8">
    <location>
        <begin position="287"/>
        <end position="305"/>
    </location>
</feature>
<dbReference type="Proteomes" id="UP000678499">
    <property type="component" value="Unassembled WGS sequence"/>
</dbReference>
<evidence type="ECO:0000256" key="9">
    <source>
        <dbReference type="SAM" id="SignalP"/>
    </source>
</evidence>
<evidence type="ECO:0000256" key="5">
    <source>
        <dbReference type="ARBA" id="ARBA00022980"/>
    </source>
</evidence>
<dbReference type="InterPro" id="IPR000439">
    <property type="entry name" value="Ribosomal_eL15"/>
</dbReference>
<dbReference type="SMART" id="SM01384">
    <property type="entry name" value="Ribosomal_L15e"/>
    <property type="match status" value="1"/>
</dbReference>
<gene>
    <name evidence="11" type="ORF">NMOB1V02_LOCUS3474</name>
</gene>
<comment type="similarity">
    <text evidence="3 7">Belongs to the eukaryotic ribosomal protein eL15 family.</text>
</comment>
<dbReference type="GO" id="GO:0022625">
    <property type="term" value="C:cytosolic large ribosomal subunit"/>
    <property type="evidence" value="ECO:0007669"/>
    <property type="project" value="TreeGrafter"/>
</dbReference>
<dbReference type="FunFam" id="2.60.40.770:FF:000001">
    <property type="entry name" value="NPC intracellular cholesterol transporter 2"/>
    <property type="match status" value="1"/>
</dbReference>
<keyword evidence="12" id="KW-1185">Reference proteome</keyword>
<dbReference type="AlphaFoldDB" id="A0A7R9BKJ4"/>
<keyword evidence="5 7" id="KW-0689">Ribosomal protein</keyword>
<dbReference type="GO" id="GO:0005576">
    <property type="term" value="C:extracellular region"/>
    <property type="evidence" value="ECO:0007669"/>
    <property type="project" value="UniProtKB-SubCell"/>
</dbReference>
<evidence type="ECO:0000256" key="8">
    <source>
        <dbReference type="SAM" id="MobiDB-lite"/>
    </source>
</evidence>
<feature type="chain" id="PRO_5036210074" description="Ribosomal protein L15" evidence="9">
    <location>
        <begin position="16"/>
        <end position="330"/>
    </location>
</feature>
<dbReference type="SUPFAM" id="SSF81296">
    <property type="entry name" value="E set domains"/>
    <property type="match status" value="1"/>
</dbReference>
<organism evidence="11">
    <name type="scientific">Notodromas monacha</name>
    <dbReference type="NCBI Taxonomy" id="399045"/>
    <lineage>
        <taxon>Eukaryota</taxon>
        <taxon>Metazoa</taxon>
        <taxon>Ecdysozoa</taxon>
        <taxon>Arthropoda</taxon>
        <taxon>Crustacea</taxon>
        <taxon>Oligostraca</taxon>
        <taxon>Ostracoda</taxon>
        <taxon>Podocopa</taxon>
        <taxon>Podocopida</taxon>
        <taxon>Cypridocopina</taxon>
        <taxon>Cypridoidea</taxon>
        <taxon>Cyprididae</taxon>
        <taxon>Notodromas</taxon>
    </lineage>
</organism>
<feature type="signal peptide" evidence="9">
    <location>
        <begin position="1"/>
        <end position="15"/>
    </location>
</feature>
<dbReference type="NCBIfam" id="NF003269">
    <property type="entry name" value="PRK04243.1"/>
    <property type="match status" value="1"/>
</dbReference>
<dbReference type="InterPro" id="IPR014756">
    <property type="entry name" value="Ig_E-set"/>
</dbReference>
<proteinExistence type="inferred from homology"/>
<dbReference type="PANTHER" id="PTHR11847:SF4">
    <property type="entry name" value="LARGE RIBOSOMAL SUBUNIT PROTEIN EL15"/>
    <property type="match status" value="1"/>
</dbReference>
<protein>
    <recommendedName>
        <fullName evidence="7">Ribosomal protein L15</fullName>
    </recommendedName>
</protein>
<dbReference type="EMBL" id="CAJPEX010000460">
    <property type="protein sequence ID" value="CAG0915837.1"/>
    <property type="molecule type" value="Genomic_DNA"/>
</dbReference>
<dbReference type="FunFam" id="3.40.1120.10:FF:000001">
    <property type="entry name" value="Ribosomal protein L15"/>
    <property type="match status" value="1"/>
</dbReference>
<keyword evidence="9" id="KW-0732">Signal</keyword>
<dbReference type="GO" id="GO:0003735">
    <property type="term" value="F:structural constituent of ribosome"/>
    <property type="evidence" value="ECO:0007669"/>
    <property type="project" value="InterPro"/>
</dbReference>
<dbReference type="GO" id="GO:0002181">
    <property type="term" value="P:cytoplasmic translation"/>
    <property type="evidence" value="ECO:0007669"/>
    <property type="project" value="TreeGrafter"/>
</dbReference>
<dbReference type="InterPro" id="IPR024794">
    <property type="entry name" value="Rbsml_eL15_core_dom_sf"/>
</dbReference>
<evidence type="ECO:0000256" key="6">
    <source>
        <dbReference type="ARBA" id="ARBA00023274"/>
    </source>
</evidence>
<keyword evidence="4" id="KW-0964">Secreted</keyword>
<dbReference type="SUPFAM" id="SSF54189">
    <property type="entry name" value="Ribosomal proteins S24e, L23 and L15e"/>
    <property type="match status" value="1"/>
</dbReference>
<name>A0A7R9BKJ4_9CRUS</name>
<dbReference type="Gene3D" id="2.60.40.770">
    <property type="match status" value="1"/>
</dbReference>
<evidence type="ECO:0000256" key="2">
    <source>
        <dbReference type="ARBA" id="ARBA00006370"/>
    </source>
</evidence>
<feature type="region of interest" description="Disordered" evidence="8">
    <location>
        <begin position="287"/>
        <end position="306"/>
    </location>
</feature>
<dbReference type="Pfam" id="PF02221">
    <property type="entry name" value="E1_DerP2_DerF2"/>
    <property type="match status" value="1"/>
</dbReference>
<accession>A0A7R9BKJ4</accession>
<evidence type="ECO:0000256" key="1">
    <source>
        <dbReference type="ARBA" id="ARBA00004613"/>
    </source>
</evidence>
<reference evidence="11" key="1">
    <citation type="submission" date="2020-11" db="EMBL/GenBank/DDBJ databases">
        <authorList>
            <person name="Tran Van P."/>
        </authorList>
    </citation>
    <scope>NUCLEOTIDE SEQUENCE</scope>
</reference>
<evidence type="ECO:0000313" key="12">
    <source>
        <dbReference type="Proteomes" id="UP000678499"/>
    </source>
</evidence>
<comment type="similarity">
    <text evidence="2">Belongs to the NPC2 family.</text>
</comment>
<dbReference type="Pfam" id="PF00827">
    <property type="entry name" value="Ribosomal_L15e"/>
    <property type="match status" value="1"/>
</dbReference>
<evidence type="ECO:0000256" key="4">
    <source>
        <dbReference type="ARBA" id="ARBA00022525"/>
    </source>
</evidence>
<dbReference type="PANTHER" id="PTHR11847">
    <property type="entry name" value="RIBOSOMAL PROTEIN L15"/>
    <property type="match status" value="1"/>
</dbReference>
<evidence type="ECO:0000256" key="7">
    <source>
        <dbReference type="RuleBase" id="RU000663"/>
    </source>
</evidence>
<keyword evidence="6 7" id="KW-0687">Ribonucleoprotein</keyword>
<dbReference type="GO" id="GO:0003723">
    <property type="term" value="F:RNA binding"/>
    <property type="evidence" value="ECO:0007669"/>
    <property type="project" value="TreeGrafter"/>
</dbReference>
<evidence type="ECO:0000256" key="3">
    <source>
        <dbReference type="ARBA" id="ARBA00006857"/>
    </source>
</evidence>
<dbReference type="SMART" id="SM00737">
    <property type="entry name" value="ML"/>
    <property type="match status" value="1"/>
</dbReference>